<evidence type="ECO:0000313" key="3">
    <source>
        <dbReference type="EMBL" id="TDY60212.1"/>
    </source>
</evidence>
<gene>
    <name evidence="3" type="ORF">C8D99_10968</name>
</gene>
<keyword evidence="1" id="KW-0694">RNA-binding</keyword>
<dbReference type="Proteomes" id="UP000295066">
    <property type="component" value="Unassembled WGS sequence"/>
</dbReference>
<sequence>MRLDKYLKLARLVKRRTVAQEMVTLGAVRINGRQCKPAAVIRAGDVLDIAYPSRILTVEVLCDEENALKRCAPGGAYGIREERRADPAEKPW</sequence>
<dbReference type="SMART" id="SM00363">
    <property type="entry name" value="S4"/>
    <property type="match status" value="1"/>
</dbReference>
<feature type="domain" description="RNA-binding S4" evidence="2">
    <location>
        <begin position="1"/>
        <end position="60"/>
    </location>
</feature>
<dbReference type="CDD" id="cd00165">
    <property type="entry name" value="S4"/>
    <property type="match status" value="1"/>
</dbReference>
<dbReference type="EMBL" id="SORI01000009">
    <property type="protein sequence ID" value="TDY60212.1"/>
    <property type="molecule type" value="Genomic_DNA"/>
</dbReference>
<dbReference type="OrthoDB" id="9805210at2"/>
<keyword evidence="3" id="KW-0346">Stress response</keyword>
<evidence type="ECO:0000259" key="2">
    <source>
        <dbReference type="SMART" id="SM00363"/>
    </source>
</evidence>
<dbReference type="AlphaFoldDB" id="A0A4R8M7G4"/>
<dbReference type="Gene3D" id="3.10.290.10">
    <property type="entry name" value="RNA-binding S4 domain"/>
    <property type="match status" value="1"/>
</dbReference>
<dbReference type="InterPro" id="IPR002942">
    <property type="entry name" value="S4_RNA-bd"/>
</dbReference>
<dbReference type="RefSeq" id="WP_133957673.1">
    <property type="nucleotide sequence ID" value="NZ_SORI01000009.1"/>
</dbReference>
<keyword evidence="4" id="KW-1185">Reference proteome</keyword>
<proteinExistence type="predicted"/>
<protein>
    <submittedName>
        <fullName evidence="3">Ribosomal 50S subunit-recycling heat shock protein</fullName>
    </submittedName>
</protein>
<accession>A0A4R8M7G4</accession>
<name>A0A4R8M7G4_9BACT</name>
<reference evidence="3 4" key="1">
    <citation type="submission" date="2019-03" db="EMBL/GenBank/DDBJ databases">
        <title>Genomic Encyclopedia of Type Strains, Phase IV (KMG-IV): sequencing the most valuable type-strain genomes for metagenomic binning, comparative biology and taxonomic classification.</title>
        <authorList>
            <person name="Goeker M."/>
        </authorList>
    </citation>
    <scope>NUCLEOTIDE SEQUENCE [LARGE SCALE GENOMIC DNA]</scope>
    <source>
        <strain evidence="3 4">DSM 25964</strain>
    </source>
</reference>
<dbReference type="Pfam" id="PF01479">
    <property type="entry name" value="S4"/>
    <property type="match status" value="1"/>
</dbReference>
<evidence type="ECO:0000313" key="4">
    <source>
        <dbReference type="Proteomes" id="UP000295066"/>
    </source>
</evidence>
<organism evidence="3 4">
    <name type="scientific">Aminivibrio pyruvatiphilus</name>
    <dbReference type="NCBI Taxonomy" id="1005740"/>
    <lineage>
        <taxon>Bacteria</taxon>
        <taxon>Thermotogati</taxon>
        <taxon>Synergistota</taxon>
        <taxon>Synergistia</taxon>
        <taxon>Synergistales</taxon>
        <taxon>Aminobacteriaceae</taxon>
        <taxon>Aminivibrio</taxon>
    </lineage>
</organism>
<evidence type="ECO:0000256" key="1">
    <source>
        <dbReference type="PROSITE-ProRule" id="PRU00182"/>
    </source>
</evidence>
<dbReference type="PROSITE" id="PS50889">
    <property type="entry name" value="S4"/>
    <property type="match status" value="1"/>
</dbReference>
<dbReference type="SUPFAM" id="SSF55174">
    <property type="entry name" value="Alpha-L RNA-binding motif"/>
    <property type="match status" value="1"/>
</dbReference>
<dbReference type="InterPro" id="IPR036986">
    <property type="entry name" value="S4_RNA-bd_sf"/>
</dbReference>
<comment type="caution">
    <text evidence="3">The sequence shown here is derived from an EMBL/GenBank/DDBJ whole genome shotgun (WGS) entry which is preliminary data.</text>
</comment>
<dbReference type="GO" id="GO:0003723">
    <property type="term" value="F:RNA binding"/>
    <property type="evidence" value="ECO:0007669"/>
    <property type="project" value="UniProtKB-KW"/>
</dbReference>